<feature type="transmembrane region" description="Helical" evidence="1">
    <location>
        <begin position="43"/>
        <end position="67"/>
    </location>
</feature>
<dbReference type="AlphaFoldDB" id="A0AAV4G9G3"/>
<gene>
    <name evidence="2" type="ORF">ElyMa_000614500</name>
</gene>
<evidence type="ECO:0000313" key="2">
    <source>
        <dbReference type="EMBL" id="GFR81896.1"/>
    </source>
</evidence>
<evidence type="ECO:0000256" key="1">
    <source>
        <dbReference type="SAM" id="Phobius"/>
    </source>
</evidence>
<comment type="caution">
    <text evidence="2">The sequence shown here is derived from an EMBL/GenBank/DDBJ whole genome shotgun (WGS) entry which is preliminary data.</text>
</comment>
<accession>A0AAV4G9G3</accession>
<reference evidence="2 3" key="1">
    <citation type="journal article" date="2021" name="Elife">
        <title>Chloroplast acquisition without the gene transfer in kleptoplastic sea slugs, Plakobranchus ocellatus.</title>
        <authorList>
            <person name="Maeda T."/>
            <person name="Takahashi S."/>
            <person name="Yoshida T."/>
            <person name="Shimamura S."/>
            <person name="Takaki Y."/>
            <person name="Nagai Y."/>
            <person name="Toyoda A."/>
            <person name="Suzuki Y."/>
            <person name="Arimoto A."/>
            <person name="Ishii H."/>
            <person name="Satoh N."/>
            <person name="Nishiyama T."/>
            <person name="Hasebe M."/>
            <person name="Maruyama T."/>
            <person name="Minagawa J."/>
            <person name="Obokata J."/>
            <person name="Shigenobu S."/>
        </authorList>
    </citation>
    <scope>NUCLEOTIDE SEQUENCE [LARGE SCALE GENOMIC DNA]</scope>
</reference>
<keyword evidence="3" id="KW-1185">Reference proteome</keyword>
<evidence type="ECO:0000313" key="3">
    <source>
        <dbReference type="Proteomes" id="UP000762676"/>
    </source>
</evidence>
<dbReference type="EMBL" id="BMAT01001228">
    <property type="protein sequence ID" value="GFR81896.1"/>
    <property type="molecule type" value="Genomic_DNA"/>
</dbReference>
<protein>
    <submittedName>
        <fullName evidence="2">Uncharacterized protein</fullName>
    </submittedName>
</protein>
<proteinExistence type="predicted"/>
<keyword evidence="1" id="KW-0812">Transmembrane</keyword>
<organism evidence="2 3">
    <name type="scientific">Elysia marginata</name>
    <dbReference type="NCBI Taxonomy" id="1093978"/>
    <lineage>
        <taxon>Eukaryota</taxon>
        <taxon>Metazoa</taxon>
        <taxon>Spiralia</taxon>
        <taxon>Lophotrochozoa</taxon>
        <taxon>Mollusca</taxon>
        <taxon>Gastropoda</taxon>
        <taxon>Heterobranchia</taxon>
        <taxon>Euthyneura</taxon>
        <taxon>Panpulmonata</taxon>
        <taxon>Sacoglossa</taxon>
        <taxon>Placobranchoidea</taxon>
        <taxon>Plakobranchidae</taxon>
        <taxon>Elysia</taxon>
    </lineage>
</organism>
<dbReference type="Proteomes" id="UP000762676">
    <property type="component" value="Unassembled WGS sequence"/>
</dbReference>
<keyword evidence="1" id="KW-0472">Membrane</keyword>
<sequence>MNIIARETFNTCVRGWGIFIDADVVAVVIAIIVVLVVVLVVAVVVAIIVVLVVVLLVVVTIIVVKVIEFETVPMKSLERWPVMLSSVRDCANEVIGALACHASLSETVPMKSLKRIE</sequence>
<name>A0AAV4G9G3_9GAST</name>
<keyword evidence="1" id="KW-1133">Transmembrane helix</keyword>
<feature type="transmembrane region" description="Helical" evidence="1">
    <location>
        <begin position="12"/>
        <end position="37"/>
    </location>
</feature>